<evidence type="ECO:0000313" key="3">
    <source>
        <dbReference type="Proteomes" id="UP000238493"/>
    </source>
</evidence>
<dbReference type="AlphaFoldDB" id="A0A2S7IWD2"/>
<sequence>MRDVLAYLDERESEFGRHIAVARMLEARVDESRNEDDIQVEVRHINTLKSGLLIHLYNIVEAITTRTLSVVGGTVVTELPKRWTEAILKEWVRAAVWGGEERVGDGALARLTKVTGTLVSGGSLDAFSVKGEPGSWDDEAIKKVAKRLGCRLVLSREIKRAAYERAYRDETTALEYLARRRNDIAHGHTTFEEGAHDLTLDELSKLAARVLPYLRAVAESYEAFLNNKDYLAAEEAAA</sequence>
<name>A0A2S7IWD2_9HYPH</name>
<feature type="domain" description="MAE-28990/MAE-18760-like HEPN" evidence="1">
    <location>
        <begin position="131"/>
        <end position="230"/>
    </location>
</feature>
<proteinExistence type="predicted"/>
<dbReference type="EMBL" id="PTRC01000031">
    <property type="protein sequence ID" value="PQA72314.1"/>
    <property type="molecule type" value="Genomic_DNA"/>
</dbReference>
<dbReference type="InterPro" id="IPR040788">
    <property type="entry name" value="HEPN_MAE_28990"/>
</dbReference>
<reference evidence="2 3" key="1">
    <citation type="submission" date="2018-02" db="EMBL/GenBank/DDBJ databases">
        <title>Draft genome sequence of Ochrobactrum oryzae found in Brazil.</title>
        <authorList>
            <person name="Cerdeira L."/>
            <person name="Andrade F."/>
            <person name="Zacariotto T."/>
            <person name="Barbosa B."/>
            <person name="Santos S."/>
            <person name="Cassetari V."/>
            <person name="Lincopan N."/>
        </authorList>
    </citation>
    <scope>NUCLEOTIDE SEQUENCE [LARGE SCALE GENOMIC DNA]</scope>
    <source>
        <strain evidence="2 3">OA447</strain>
    </source>
</reference>
<keyword evidence="3" id="KW-1185">Reference proteome</keyword>
<evidence type="ECO:0000259" key="1">
    <source>
        <dbReference type="Pfam" id="PF18737"/>
    </source>
</evidence>
<dbReference type="Proteomes" id="UP000238493">
    <property type="component" value="Unassembled WGS sequence"/>
</dbReference>
<organism evidence="2 3">
    <name type="scientific">Brucella oryzae</name>
    <dbReference type="NCBI Taxonomy" id="335286"/>
    <lineage>
        <taxon>Bacteria</taxon>
        <taxon>Pseudomonadati</taxon>
        <taxon>Pseudomonadota</taxon>
        <taxon>Alphaproteobacteria</taxon>
        <taxon>Hyphomicrobiales</taxon>
        <taxon>Brucellaceae</taxon>
        <taxon>Brucella/Ochrobactrum group</taxon>
        <taxon>Brucella</taxon>
    </lineage>
</organism>
<evidence type="ECO:0000313" key="2">
    <source>
        <dbReference type="EMBL" id="PQA72314.1"/>
    </source>
</evidence>
<accession>A0A2S7IWD2</accession>
<dbReference type="Pfam" id="PF18737">
    <property type="entry name" value="HEPN_MAE_28990"/>
    <property type="match status" value="1"/>
</dbReference>
<protein>
    <recommendedName>
        <fullName evidence="1">MAE-28990/MAE-18760-like HEPN domain-containing protein</fullName>
    </recommendedName>
</protein>
<gene>
    <name evidence="2" type="ORF">C3731_17160</name>
</gene>
<comment type="caution">
    <text evidence="2">The sequence shown here is derived from an EMBL/GenBank/DDBJ whole genome shotgun (WGS) entry which is preliminary data.</text>
</comment>